<dbReference type="Proteomes" id="UP001059596">
    <property type="component" value="Unassembled WGS sequence"/>
</dbReference>
<sequence>MRSRTELVTTTFEESDEDDFSPDDDSDSEEDWRPTKKRPTKPAGTEGGRKRKSAAPNASKAKRRLTKVSDEDSDDQDDLETDPSDDDFDFPSTSTSKRPQSLPPKKQFVKLSQLDLLVKKSDLLENDWLKNNRLCLWRKDEQTNLLQKYLRVKSASEEEEMLFTSSSVYSSWDDQQASDFIEVKVNCLDPNNRRIKLHDLEAVKKISEELQSEREKSSTSDKEEASEAEDE</sequence>
<protein>
    <submittedName>
        <fullName evidence="2">Uncharacterized protein</fullName>
    </submittedName>
</protein>
<organism evidence="2 3">
    <name type="scientific">Drosophila gunungcola</name>
    <name type="common">fruit fly</name>
    <dbReference type="NCBI Taxonomy" id="103775"/>
    <lineage>
        <taxon>Eukaryota</taxon>
        <taxon>Metazoa</taxon>
        <taxon>Ecdysozoa</taxon>
        <taxon>Arthropoda</taxon>
        <taxon>Hexapoda</taxon>
        <taxon>Insecta</taxon>
        <taxon>Pterygota</taxon>
        <taxon>Neoptera</taxon>
        <taxon>Endopterygota</taxon>
        <taxon>Diptera</taxon>
        <taxon>Brachycera</taxon>
        <taxon>Muscomorpha</taxon>
        <taxon>Ephydroidea</taxon>
        <taxon>Drosophilidae</taxon>
        <taxon>Drosophila</taxon>
        <taxon>Sophophora</taxon>
    </lineage>
</organism>
<dbReference type="AlphaFoldDB" id="A0A9P9YTI6"/>
<name>A0A9P9YTI6_9MUSC</name>
<evidence type="ECO:0000313" key="3">
    <source>
        <dbReference type="Proteomes" id="UP001059596"/>
    </source>
</evidence>
<feature type="region of interest" description="Disordered" evidence="1">
    <location>
        <begin position="1"/>
        <end position="106"/>
    </location>
</feature>
<feature type="compositionally biased region" description="Polar residues" evidence="1">
    <location>
        <begin position="1"/>
        <end position="11"/>
    </location>
</feature>
<feature type="compositionally biased region" description="Acidic residues" evidence="1">
    <location>
        <begin position="71"/>
        <end position="89"/>
    </location>
</feature>
<keyword evidence="3" id="KW-1185">Reference proteome</keyword>
<accession>A0A9P9YTI6</accession>
<feature type="region of interest" description="Disordered" evidence="1">
    <location>
        <begin position="208"/>
        <end position="231"/>
    </location>
</feature>
<feature type="compositionally biased region" description="Acidic residues" evidence="1">
    <location>
        <begin position="13"/>
        <end position="30"/>
    </location>
</feature>
<gene>
    <name evidence="2" type="ORF">M5D96_004188</name>
</gene>
<evidence type="ECO:0000313" key="2">
    <source>
        <dbReference type="EMBL" id="KAI8042865.1"/>
    </source>
</evidence>
<feature type="compositionally biased region" description="Basic and acidic residues" evidence="1">
    <location>
        <begin position="208"/>
        <end position="225"/>
    </location>
</feature>
<evidence type="ECO:0000256" key="1">
    <source>
        <dbReference type="SAM" id="MobiDB-lite"/>
    </source>
</evidence>
<reference evidence="2" key="1">
    <citation type="journal article" date="2023" name="Genome Biol. Evol.">
        <title>Long-read-based Genome Assembly of Drosophila gunungcola Reveals Fewer Chemosensory Genes in Flower-breeding Species.</title>
        <authorList>
            <person name="Negi A."/>
            <person name="Liao B.Y."/>
            <person name="Yeh S.D."/>
        </authorList>
    </citation>
    <scope>NUCLEOTIDE SEQUENCE</scope>
    <source>
        <strain evidence="2">Sukarami</strain>
    </source>
</reference>
<proteinExistence type="predicted"/>
<comment type="caution">
    <text evidence="2">The sequence shown here is derived from an EMBL/GenBank/DDBJ whole genome shotgun (WGS) entry which is preliminary data.</text>
</comment>
<dbReference type="EMBL" id="JAMKOV010000002">
    <property type="protein sequence ID" value="KAI8042865.1"/>
    <property type="molecule type" value="Genomic_DNA"/>
</dbReference>
<dbReference type="OrthoDB" id="8054697at2759"/>